<accession>Q3SGQ9</accession>
<keyword evidence="3" id="KW-0902">Two-component regulatory system</keyword>
<dbReference type="InterPro" id="IPR036890">
    <property type="entry name" value="HATPase_C_sf"/>
</dbReference>
<dbReference type="eggNOG" id="COG4585">
    <property type="taxonomic scope" value="Bacteria"/>
</dbReference>
<dbReference type="InterPro" id="IPR011712">
    <property type="entry name" value="Sig_transdc_His_kin_sub3_dim/P"/>
</dbReference>
<dbReference type="Pfam" id="PF07730">
    <property type="entry name" value="HisKA_3"/>
    <property type="match status" value="1"/>
</dbReference>
<dbReference type="KEGG" id="tbd:Tbd_2235"/>
<evidence type="ECO:0000256" key="4">
    <source>
        <dbReference type="SAM" id="Phobius"/>
    </source>
</evidence>
<dbReference type="PROSITE" id="PS50109">
    <property type="entry name" value="HIS_KIN"/>
    <property type="match status" value="1"/>
</dbReference>
<gene>
    <name evidence="6" type="ordered locus">Tbd_2235</name>
</gene>
<protein>
    <submittedName>
        <fullName evidence="6">Histidine Kinase</fullName>
    </submittedName>
</protein>
<dbReference type="STRING" id="292415.Tbd_2235"/>
<dbReference type="eggNOG" id="COG5278">
    <property type="taxonomic scope" value="Bacteria"/>
</dbReference>
<keyword evidence="4" id="KW-1133">Transmembrane helix</keyword>
<dbReference type="EMBL" id="CP000116">
    <property type="protein sequence ID" value="AAZ98188.1"/>
    <property type="molecule type" value="Genomic_DNA"/>
</dbReference>
<evidence type="ECO:0000256" key="1">
    <source>
        <dbReference type="ARBA" id="ARBA00022679"/>
    </source>
</evidence>
<feature type="transmembrane region" description="Helical" evidence="4">
    <location>
        <begin position="26"/>
        <end position="44"/>
    </location>
</feature>
<dbReference type="SUPFAM" id="SSF55874">
    <property type="entry name" value="ATPase domain of HSP90 chaperone/DNA topoisomerase II/histidine kinase"/>
    <property type="match status" value="1"/>
</dbReference>
<dbReference type="HOGENOM" id="CLU_592959_0_0_4"/>
<dbReference type="SMART" id="SM00387">
    <property type="entry name" value="HATPase_c"/>
    <property type="match status" value="1"/>
</dbReference>
<dbReference type="GO" id="GO:0046983">
    <property type="term" value="F:protein dimerization activity"/>
    <property type="evidence" value="ECO:0007669"/>
    <property type="project" value="InterPro"/>
</dbReference>
<reference evidence="6 7" key="1">
    <citation type="journal article" date="2006" name="J. Bacteriol.">
        <title>The genome sequence of the obligately chemolithoautotrophic, facultatively anaerobic bacterium Thiobacillus denitrificans.</title>
        <authorList>
            <person name="Beller H.R."/>
            <person name="Chain P.S."/>
            <person name="Letain T.E."/>
            <person name="Chakicherla A."/>
            <person name="Larimer F.W."/>
            <person name="Richardson P.M."/>
            <person name="Coleman M.A."/>
            <person name="Wood A.P."/>
            <person name="Kelly D.P."/>
        </authorList>
    </citation>
    <scope>NUCLEOTIDE SEQUENCE [LARGE SCALE GENOMIC DNA]</scope>
    <source>
        <strain evidence="6 7">ATCC 25259</strain>
    </source>
</reference>
<feature type="domain" description="Histidine kinase" evidence="5">
    <location>
        <begin position="263"/>
        <end position="457"/>
    </location>
</feature>
<dbReference type="PANTHER" id="PTHR24421">
    <property type="entry name" value="NITRATE/NITRITE SENSOR PROTEIN NARX-RELATED"/>
    <property type="match status" value="1"/>
</dbReference>
<evidence type="ECO:0000259" key="5">
    <source>
        <dbReference type="PROSITE" id="PS50109"/>
    </source>
</evidence>
<dbReference type="Gene3D" id="1.20.5.1930">
    <property type="match status" value="1"/>
</dbReference>
<dbReference type="InterPro" id="IPR050482">
    <property type="entry name" value="Sensor_HK_TwoCompSys"/>
</dbReference>
<evidence type="ECO:0000313" key="6">
    <source>
        <dbReference type="EMBL" id="AAZ98188.1"/>
    </source>
</evidence>
<dbReference type="GO" id="GO:0016020">
    <property type="term" value="C:membrane"/>
    <property type="evidence" value="ECO:0007669"/>
    <property type="project" value="InterPro"/>
</dbReference>
<dbReference type="PANTHER" id="PTHR24421:SF59">
    <property type="entry name" value="OXYGEN SENSOR HISTIDINE KINASE NREB"/>
    <property type="match status" value="1"/>
</dbReference>
<evidence type="ECO:0000256" key="2">
    <source>
        <dbReference type="ARBA" id="ARBA00022777"/>
    </source>
</evidence>
<keyword evidence="2 6" id="KW-0418">Kinase</keyword>
<dbReference type="Proteomes" id="UP000008291">
    <property type="component" value="Chromosome"/>
</dbReference>
<dbReference type="AlphaFoldDB" id="Q3SGQ9"/>
<proteinExistence type="predicted"/>
<organism evidence="6 7">
    <name type="scientific">Thiobacillus denitrificans (strain ATCC 25259 / T1)</name>
    <dbReference type="NCBI Taxonomy" id="292415"/>
    <lineage>
        <taxon>Bacteria</taxon>
        <taxon>Pseudomonadati</taxon>
        <taxon>Pseudomonadota</taxon>
        <taxon>Betaproteobacteria</taxon>
        <taxon>Nitrosomonadales</taxon>
        <taxon>Thiobacillaceae</taxon>
        <taxon>Thiobacillus</taxon>
    </lineage>
</organism>
<dbReference type="CDD" id="cd16917">
    <property type="entry name" value="HATPase_UhpB-NarQ-NarX-like"/>
    <property type="match status" value="1"/>
</dbReference>
<keyword evidence="4" id="KW-0812">Transmembrane</keyword>
<dbReference type="InterPro" id="IPR005467">
    <property type="entry name" value="His_kinase_dom"/>
</dbReference>
<dbReference type="RefSeq" id="WP_011312747.1">
    <property type="nucleotide sequence ID" value="NC_007404.1"/>
</dbReference>
<dbReference type="Pfam" id="PF02518">
    <property type="entry name" value="HATPase_c"/>
    <property type="match status" value="1"/>
</dbReference>
<keyword evidence="7" id="KW-1185">Reference proteome</keyword>
<keyword evidence="4" id="KW-0472">Membrane</keyword>
<sequence length="457" mass="50744">MPNASARPPIHALPRPSEDLRVSTHLYLAAGMALLIGMLVASYMQASAGLTALKQFGVANQRADHLDRLSQLLLHAQSATRGYALTGSQSQLDSYRATVPLIQDILRVIERDHVTESRSDTARLVQLAHGVAARQEITTRHLESGLPAKKTWFEEGTLAMDAYLQQHNKIKVDLLTDNLQNVRQSVSGFEMARVSTVLLAIASLLLLLLTISQQQKKQELQARIRHLLEAENERLDHEVQLRTAELTNLATYLTDVRESEKLHLARELHDELGALLTAAKLDADWIERKLPPEMRALVEQRLTRLRQSLVGGITLKRRITNNLRPALLYDLGLIEALKSLVAEFREDGEADITAELPEDCPELSEEVSLSLFRIVQEALTNVRKYAQAKHVHIALRTKSDAVELSITDDGVGFDPHSPKVARHGLAGIKHRVFDHGGQLDIRTAPGKGVAISVMLPL</sequence>
<dbReference type="GO" id="GO:0000155">
    <property type="term" value="F:phosphorelay sensor kinase activity"/>
    <property type="evidence" value="ECO:0007669"/>
    <property type="project" value="InterPro"/>
</dbReference>
<dbReference type="Gene3D" id="3.30.565.10">
    <property type="entry name" value="Histidine kinase-like ATPase, C-terminal domain"/>
    <property type="match status" value="1"/>
</dbReference>
<evidence type="ECO:0000313" key="7">
    <source>
        <dbReference type="Proteomes" id="UP000008291"/>
    </source>
</evidence>
<keyword evidence="1" id="KW-0808">Transferase</keyword>
<evidence type="ECO:0000256" key="3">
    <source>
        <dbReference type="ARBA" id="ARBA00023012"/>
    </source>
</evidence>
<dbReference type="InterPro" id="IPR003594">
    <property type="entry name" value="HATPase_dom"/>
</dbReference>
<name>Q3SGQ9_THIDA</name>